<keyword evidence="10" id="KW-0998">Cell outer membrane</keyword>
<feature type="chain" id="PRO_5007622241" evidence="11">
    <location>
        <begin position="25"/>
        <end position="354"/>
    </location>
</feature>
<dbReference type="RefSeq" id="WP_061169505.1">
    <property type="nucleotide sequence ID" value="NZ_FCOA02000015.1"/>
</dbReference>
<protein>
    <submittedName>
        <fullName evidence="13">Porin</fullName>
    </submittedName>
</protein>
<organism evidence="13 14">
    <name type="scientific">Caballeronia hypogeia</name>
    <dbReference type="NCBI Taxonomy" id="1777140"/>
    <lineage>
        <taxon>Bacteria</taxon>
        <taxon>Pseudomonadati</taxon>
        <taxon>Pseudomonadota</taxon>
        <taxon>Betaproteobacteria</taxon>
        <taxon>Burkholderiales</taxon>
        <taxon>Burkholderiaceae</taxon>
        <taxon>Caballeronia</taxon>
    </lineage>
</organism>
<evidence type="ECO:0000256" key="6">
    <source>
        <dbReference type="ARBA" id="ARBA00022729"/>
    </source>
</evidence>
<dbReference type="InterPro" id="IPR023614">
    <property type="entry name" value="Porin_dom_sf"/>
</dbReference>
<keyword evidence="9" id="KW-0472">Membrane</keyword>
<dbReference type="InterPro" id="IPR050298">
    <property type="entry name" value="Gram-neg_bact_OMP"/>
</dbReference>
<evidence type="ECO:0000259" key="12">
    <source>
        <dbReference type="Pfam" id="PF13609"/>
    </source>
</evidence>
<evidence type="ECO:0000256" key="10">
    <source>
        <dbReference type="ARBA" id="ARBA00023237"/>
    </source>
</evidence>
<keyword evidence="8" id="KW-0626">Porin</keyword>
<comment type="caution">
    <text evidence="13">The sequence shown here is derived from an EMBL/GenBank/DDBJ whole genome shotgun (WGS) entry which is preliminary data.</text>
</comment>
<evidence type="ECO:0000313" key="14">
    <source>
        <dbReference type="Proteomes" id="UP000054851"/>
    </source>
</evidence>
<dbReference type="PANTHER" id="PTHR34501">
    <property type="entry name" value="PROTEIN YDDL-RELATED"/>
    <property type="match status" value="1"/>
</dbReference>
<dbReference type="SUPFAM" id="SSF56935">
    <property type="entry name" value="Porins"/>
    <property type="match status" value="1"/>
</dbReference>
<keyword evidence="3" id="KW-0813">Transport</keyword>
<dbReference type="PANTHER" id="PTHR34501:SF9">
    <property type="entry name" value="MAJOR OUTER MEMBRANE PROTEIN P.IA"/>
    <property type="match status" value="1"/>
</dbReference>
<gene>
    <name evidence="13" type="ORF">AWB79_04374</name>
</gene>
<dbReference type="CDD" id="cd00342">
    <property type="entry name" value="gram_neg_porins"/>
    <property type="match status" value="1"/>
</dbReference>
<keyword evidence="5" id="KW-0812">Transmembrane</keyword>
<name>A0A158BWS0_9BURK</name>
<evidence type="ECO:0000256" key="1">
    <source>
        <dbReference type="ARBA" id="ARBA00004571"/>
    </source>
</evidence>
<comment type="subcellular location">
    <subcellularLocation>
        <location evidence="1">Cell outer membrane</location>
        <topology evidence="1">Multi-pass membrane protein</topology>
    </subcellularLocation>
</comment>
<dbReference type="GO" id="GO:0015288">
    <property type="term" value="F:porin activity"/>
    <property type="evidence" value="ECO:0007669"/>
    <property type="project" value="UniProtKB-KW"/>
</dbReference>
<comment type="subunit">
    <text evidence="2">Homotrimer.</text>
</comment>
<dbReference type="Proteomes" id="UP000054851">
    <property type="component" value="Unassembled WGS sequence"/>
</dbReference>
<dbReference type="GO" id="GO:0009279">
    <property type="term" value="C:cell outer membrane"/>
    <property type="evidence" value="ECO:0007669"/>
    <property type="project" value="UniProtKB-SubCell"/>
</dbReference>
<evidence type="ECO:0000256" key="9">
    <source>
        <dbReference type="ARBA" id="ARBA00023136"/>
    </source>
</evidence>
<keyword evidence="14" id="KW-1185">Reference proteome</keyword>
<dbReference type="GO" id="GO:0006811">
    <property type="term" value="P:monoatomic ion transport"/>
    <property type="evidence" value="ECO:0007669"/>
    <property type="project" value="UniProtKB-KW"/>
</dbReference>
<evidence type="ECO:0000256" key="2">
    <source>
        <dbReference type="ARBA" id="ARBA00011233"/>
    </source>
</evidence>
<feature type="domain" description="Porin" evidence="12">
    <location>
        <begin position="11"/>
        <end position="319"/>
    </location>
</feature>
<dbReference type="Pfam" id="PF13609">
    <property type="entry name" value="Porin_4"/>
    <property type="match status" value="1"/>
</dbReference>
<proteinExistence type="predicted"/>
<dbReference type="InterPro" id="IPR033900">
    <property type="entry name" value="Gram_neg_porin_domain"/>
</dbReference>
<dbReference type="OrthoDB" id="8679056at2"/>
<evidence type="ECO:0000313" key="13">
    <source>
        <dbReference type="EMBL" id="SAK74569.1"/>
    </source>
</evidence>
<evidence type="ECO:0000256" key="4">
    <source>
        <dbReference type="ARBA" id="ARBA00022452"/>
    </source>
</evidence>
<keyword evidence="6 11" id="KW-0732">Signal</keyword>
<evidence type="ECO:0000256" key="5">
    <source>
        <dbReference type="ARBA" id="ARBA00022692"/>
    </source>
</evidence>
<evidence type="ECO:0000256" key="8">
    <source>
        <dbReference type="ARBA" id="ARBA00023114"/>
    </source>
</evidence>
<sequence>MKPCRLCPFLAAFLAAAGSGPASAQSSVSLYGLLDTGVTYTNNVASGDRSGAAVQLQSGVAVPERWGMLGREDLGNDAFVTFRLESGFQTSDGRNLVAGTAFGQQAYVGVGGPWGTVTLGRQYDLVGDVMPAYAIGANTPAGLFGWSLPANAAGGYVLDNRVWGLQVDNAVKYVTPVVGGFSGGAMYGLGNVPGSVAKRSSSSFVMTYDNSAFSASLGYFGQKDIAAGGNIHDIVGGMAYALGALRVFGLASTVWQTTDGSPRANTYELGATYQFDSALQVGGGFQYQKRNGGVGSANQVTCAVDYFLSKRTDVYAVATLAHDHGFGAQAEAGLGANSSTSAQSAVRIGIKHAF</sequence>
<evidence type="ECO:0000256" key="7">
    <source>
        <dbReference type="ARBA" id="ARBA00023065"/>
    </source>
</evidence>
<dbReference type="STRING" id="1777140.AWB79_04374"/>
<reference evidence="13" key="1">
    <citation type="submission" date="2016-01" db="EMBL/GenBank/DDBJ databases">
        <authorList>
            <person name="Peeters C."/>
        </authorList>
    </citation>
    <scope>NUCLEOTIDE SEQUENCE</scope>
    <source>
        <strain evidence="13">LMG 29322</strain>
    </source>
</reference>
<accession>A0A158BWS0</accession>
<evidence type="ECO:0000256" key="11">
    <source>
        <dbReference type="SAM" id="SignalP"/>
    </source>
</evidence>
<feature type="signal peptide" evidence="11">
    <location>
        <begin position="1"/>
        <end position="24"/>
    </location>
</feature>
<dbReference type="AlphaFoldDB" id="A0A158BWS0"/>
<evidence type="ECO:0000256" key="3">
    <source>
        <dbReference type="ARBA" id="ARBA00022448"/>
    </source>
</evidence>
<dbReference type="Gene3D" id="2.40.160.10">
    <property type="entry name" value="Porin"/>
    <property type="match status" value="1"/>
</dbReference>
<keyword evidence="4" id="KW-1134">Transmembrane beta strand</keyword>
<dbReference type="GO" id="GO:0046930">
    <property type="term" value="C:pore complex"/>
    <property type="evidence" value="ECO:0007669"/>
    <property type="project" value="UniProtKB-KW"/>
</dbReference>
<dbReference type="EMBL" id="FCOA02000015">
    <property type="protein sequence ID" value="SAK74569.1"/>
    <property type="molecule type" value="Genomic_DNA"/>
</dbReference>
<keyword evidence="7" id="KW-0406">Ion transport</keyword>